<keyword evidence="4" id="KW-1185">Reference proteome</keyword>
<dbReference type="Gene3D" id="3.10.180.10">
    <property type="entry name" value="2,3-Dihydroxybiphenyl 1,2-Dioxygenase, domain 1"/>
    <property type="match status" value="1"/>
</dbReference>
<dbReference type="PANTHER" id="PTHR43048:SF4">
    <property type="entry name" value="RING-CLEAVING DIOXYGENASE-RELATED"/>
    <property type="match status" value="1"/>
</dbReference>
<evidence type="ECO:0000313" key="4">
    <source>
        <dbReference type="Proteomes" id="UP000295008"/>
    </source>
</evidence>
<dbReference type="GO" id="GO:0046872">
    <property type="term" value="F:metal ion binding"/>
    <property type="evidence" value="ECO:0007669"/>
    <property type="project" value="UniProtKB-KW"/>
</dbReference>
<dbReference type="AlphaFoldDB" id="A0A4R1RM98"/>
<keyword evidence="1" id="KW-0479">Metal-binding</keyword>
<accession>A0A4R1RM98</accession>
<dbReference type="InterPro" id="IPR029068">
    <property type="entry name" value="Glyas_Bleomycin-R_OHBP_Dase"/>
</dbReference>
<sequence>MLTKERGVTVMRLAGICLISKDVSRLVNFYKDVLRIEAEEESAEFARFLMNGVKLLICSHEIMESMAENSMQNAGFGSFTLEVEVENVDAEYERLKRKQVPFVKPPTTQAWGIRSVWFRDPDGNIINFQARV</sequence>
<protein>
    <submittedName>
        <fullName evidence="3">Putative glyoxalase superfamily protein PhnB</fullName>
    </submittedName>
</protein>
<dbReference type="Proteomes" id="UP000295008">
    <property type="component" value="Unassembled WGS sequence"/>
</dbReference>
<dbReference type="Pfam" id="PF00903">
    <property type="entry name" value="Glyoxalase"/>
    <property type="match status" value="1"/>
</dbReference>
<dbReference type="EMBL" id="SLUN01000014">
    <property type="protein sequence ID" value="TCL67314.1"/>
    <property type="molecule type" value="Genomic_DNA"/>
</dbReference>
<name>A0A4R1RM98_HYDET</name>
<dbReference type="InterPro" id="IPR051785">
    <property type="entry name" value="MMCE/EMCE_epimerase"/>
</dbReference>
<gene>
    <name evidence="3" type="ORF">EDC14_10142</name>
</gene>
<feature type="domain" description="VOC" evidence="2">
    <location>
        <begin position="12"/>
        <end position="131"/>
    </location>
</feature>
<dbReference type="InterPro" id="IPR037523">
    <property type="entry name" value="VOC_core"/>
</dbReference>
<proteinExistence type="predicted"/>
<organism evidence="3 4">
    <name type="scientific">Hydrogenispora ethanolica</name>
    <dbReference type="NCBI Taxonomy" id="1082276"/>
    <lineage>
        <taxon>Bacteria</taxon>
        <taxon>Bacillati</taxon>
        <taxon>Bacillota</taxon>
        <taxon>Hydrogenispora</taxon>
    </lineage>
</organism>
<comment type="caution">
    <text evidence="3">The sequence shown here is derived from an EMBL/GenBank/DDBJ whole genome shotgun (WGS) entry which is preliminary data.</text>
</comment>
<dbReference type="PANTHER" id="PTHR43048">
    <property type="entry name" value="METHYLMALONYL-COA EPIMERASE"/>
    <property type="match status" value="1"/>
</dbReference>
<evidence type="ECO:0000259" key="2">
    <source>
        <dbReference type="PROSITE" id="PS51819"/>
    </source>
</evidence>
<dbReference type="OrthoDB" id="9796521at2"/>
<reference evidence="3 4" key="1">
    <citation type="submission" date="2019-03" db="EMBL/GenBank/DDBJ databases">
        <title>Genomic Encyclopedia of Type Strains, Phase IV (KMG-IV): sequencing the most valuable type-strain genomes for metagenomic binning, comparative biology and taxonomic classification.</title>
        <authorList>
            <person name="Goeker M."/>
        </authorList>
    </citation>
    <scope>NUCLEOTIDE SEQUENCE [LARGE SCALE GENOMIC DNA]</scope>
    <source>
        <strain evidence="3 4">LX-B</strain>
    </source>
</reference>
<dbReference type="PROSITE" id="PS51819">
    <property type="entry name" value="VOC"/>
    <property type="match status" value="1"/>
</dbReference>
<dbReference type="InterPro" id="IPR004360">
    <property type="entry name" value="Glyas_Fos-R_dOase_dom"/>
</dbReference>
<dbReference type="SUPFAM" id="SSF54593">
    <property type="entry name" value="Glyoxalase/Bleomycin resistance protein/Dihydroxybiphenyl dioxygenase"/>
    <property type="match status" value="1"/>
</dbReference>
<evidence type="ECO:0000256" key="1">
    <source>
        <dbReference type="ARBA" id="ARBA00022723"/>
    </source>
</evidence>
<evidence type="ECO:0000313" key="3">
    <source>
        <dbReference type="EMBL" id="TCL67314.1"/>
    </source>
</evidence>
<dbReference type="GO" id="GO:0046491">
    <property type="term" value="P:L-methylmalonyl-CoA metabolic process"/>
    <property type="evidence" value="ECO:0007669"/>
    <property type="project" value="TreeGrafter"/>
</dbReference>
<dbReference type="GO" id="GO:0004493">
    <property type="term" value="F:methylmalonyl-CoA epimerase activity"/>
    <property type="evidence" value="ECO:0007669"/>
    <property type="project" value="TreeGrafter"/>
</dbReference>